<keyword evidence="2" id="KW-0472">Membrane</keyword>
<organism evidence="3 4">
    <name type="scientific">Streptococcus parasanguinis</name>
    <dbReference type="NCBI Taxonomy" id="1318"/>
    <lineage>
        <taxon>Bacteria</taxon>
        <taxon>Bacillati</taxon>
        <taxon>Bacillota</taxon>
        <taxon>Bacilli</taxon>
        <taxon>Lactobacillales</taxon>
        <taxon>Streptococcaceae</taxon>
        <taxon>Streptococcus</taxon>
    </lineage>
</organism>
<dbReference type="GO" id="GO:0004252">
    <property type="term" value="F:serine-type endopeptidase activity"/>
    <property type="evidence" value="ECO:0007669"/>
    <property type="project" value="UniProtKB-UniRule"/>
</dbReference>
<dbReference type="MEROPS" id="S16.012"/>
<dbReference type="InterPro" id="IPR014721">
    <property type="entry name" value="Ribsml_uS5_D2-typ_fold_subgr"/>
</dbReference>
<sequence>MTQANKPSLTTKKKKGRLKEYRWPIAGVLFLLLLLAAFVIRLPYYIEMPGTAEDIRSVMTVDGKMDTKSGSYDFVTVAVKEATPADLIYAWATPFTDIYSAKDMTGGSSSQEFTRINQFYMETSQNMAIYQGLKTAGKETQMDFLGVYVMQVADDSTFKGILNIADTVTGVNGKTFKSSKELIDYVGSQKIGDPVSVTYIEDGQTKTADGKIIKLSNGKNGIGISLIDRTEAKGDVPVQFATQGIGGPSAGMMFSLAIYTQVADPDLRQGRHIAGTGTINQDGTVGDIGGIDKKVVAADKEGAEIFFAPNNPVSKEEKKANPKAKSNYETAKEAAKQIHSKMKIVPVKTLQDAIDYLKKN</sequence>
<dbReference type="GO" id="GO:0004176">
    <property type="term" value="F:ATP-dependent peptidase activity"/>
    <property type="evidence" value="ECO:0007669"/>
    <property type="project" value="UniProtKB-UniRule"/>
</dbReference>
<dbReference type="GO" id="GO:0006508">
    <property type="term" value="P:proteolysis"/>
    <property type="evidence" value="ECO:0007669"/>
    <property type="project" value="UniProtKB-KW"/>
</dbReference>
<feature type="transmembrane region" description="Helical" evidence="2">
    <location>
        <begin position="21"/>
        <end position="46"/>
    </location>
</feature>
<keyword evidence="1" id="KW-0645">Protease</keyword>
<dbReference type="Pfam" id="PF13180">
    <property type="entry name" value="PDZ_2"/>
    <property type="match status" value="1"/>
</dbReference>
<dbReference type="InterPro" id="IPR008269">
    <property type="entry name" value="Lon_proteolytic"/>
</dbReference>
<protein>
    <recommendedName>
        <fullName evidence="1">endopeptidase La</fullName>
        <ecNumber evidence="1">3.4.21.53</ecNumber>
    </recommendedName>
</protein>
<keyword evidence="2" id="KW-1133">Transmembrane helix</keyword>
<dbReference type="EMBL" id="WMYY01000001">
    <property type="protein sequence ID" value="MTR65723.1"/>
    <property type="molecule type" value="Genomic_DNA"/>
</dbReference>
<accession>A0A0F3H6N9</accession>
<dbReference type="GO" id="GO:0030163">
    <property type="term" value="P:protein catabolic process"/>
    <property type="evidence" value="ECO:0007669"/>
    <property type="project" value="InterPro"/>
</dbReference>
<dbReference type="InterPro" id="IPR020568">
    <property type="entry name" value="Ribosomal_Su5_D2-typ_SF"/>
</dbReference>
<comment type="caution">
    <text evidence="3">The sequence shown here is derived from an EMBL/GenBank/DDBJ whole genome shotgun (WGS) entry which is preliminary data.</text>
</comment>
<dbReference type="RefSeq" id="WP_024054874.1">
    <property type="nucleotide sequence ID" value="NZ_JALDUR010000017.1"/>
</dbReference>
<dbReference type="Proteomes" id="UP000460220">
    <property type="component" value="Unassembled WGS sequence"/>
</dbReference>
<keyword evidence="2" id="KW-0812">Transmembrane</keyword>
<feature type="active site" evidence="1">
    <location>
        <position position="294"/>
    </location>
</feature>
<keyword evidence="1" id="KW-0378">Hydrolase</keyword>
<dbReference type="InterPro" id="IPR036034">
    <property type="entry name" value="PDZ_sf"/>
</dbReference>
<dbReference type="EC" id="3.4.21.53" evidence="1"/>
<keyword evidence="1" id="KW-0720">Serine protease</keyword>
<dbReference type="NCBIfam" id="NF041438">
    <property type="entry name" value="SepM_fam_S16"/>
    <property type="match status" value="1"/>
</dbReference>
<comment type="catalytic activity">
    <reaction evidence="1">
        <text>Hydrolysis of proteins in presence of ATP.</text>
        <dbReference type="EC" id="3.4.21.53"/>
    </reaction>
</comment>
<dbReference type="GO" id="GO:0005524">
    <property type="term" value="F:ATP binding"/>
    <property type="evidence" value="ECO:0007669"/>
    <property type="project" value="InterPro"/>
</dbReference>
<dbReference type="InterPro" id="IPR027065">
    <property type="entry name" value="Lon_Prtase"/>
</dbReference>
<dbReference type="AlphaFoldDB" id="A0A0F3H6N9"/>
<evidence type="ECO:0000256" key="1">
    <source>
        <dbReference type="PROSITE-ProRule" id="PRU01122"/>
    </source>
</evidence>
<evidence type="ECO:0000313" key="4">
    <source>
        <dbReference type="Proteomes" id="UP000460220"/>
    </source>
</evidence>
<dbReference type="PANTHER" id="PTHR10046">
    <property type="entry name" value="ATP DEPENDENT LON PROTEASE FAMILY MEMBER"/>
    <property type="match status" value="1"/>
</dbReference>
<dbReference type="Gene3D" id="2.30.42.10">
    <property type="match status" value="1"/>
</dbReference>
<dbReference type="SUPFAM" id="SSF54211">
    <property type="entry name" value="Ribosomal protein S5 domain 2-like"/>
    <property type="match status" value="1"/>
</dbReference>
<reference evidence="3 4" key="1">
    <citation type="journal article" date="2019" name="Nat. Med.">
        <title>A library of human gut bacterial isolates paired with longitudinal multiomics data enables mechanistic microbiome research.</title>
        <authorList>
            <person name="Poyet M."/>
            <person name="Groussin M."/>
            <person name="Gibbons S.M."/>
            <person name="Avila-Pacheco J."/>
            <person name="Jiang X."/>
            <person name="Kearney S.M."/>
            <person name="Perrotta A.R."/>
            <person name="Berdy B."/>
            <person name="Zhao S."/>
            <person name="Lieberman T.D."/>
            <person name="Swanson P.K."/>
            <person name="Smith M."/>
            <person name="Roesemann S."/>
            <person name="Alexander J.E."/>
            <person name="Rich S.A."/>
            <person name="Livny J."/>
            <person name="Vlamakis H."/>
            <person name="Clish C."/>
            <person name="Bullock K."/>
            <person name="Deik A."/>
            <person name="Scott J."/>
            <person name="Pierce K.A."/>
            <person name="Xavier R.J."/>
            <person name="Alm E.J."/>
        </authorList>
    </citation>
    <scope>NUCLEOTIDE SEQUENCE [LARGE SCALE GENOMIC DNA]</scope>
    <source>
        <strain evidence="3 4">BIOML-A12</strain>
    </source>
</reference>
<dbReference type="Gene3D" id="3.30.230.10">
    <property type="match status" value="1"/>
</dbReference>
<feature type="active site" evidence="1">
    <location>
        <position position="249"/>
    </location>
</feature>
<dbReference type="PROSITE" id="PS51786">
    <property type="entry name" value="LON_PROTEOLYTIC"/>
    <property type="match status" value="1"/>
</dbReference>
<dbReference type="InterPro" id="IPR001478">
    <property type="entry name" value="PDZ"/>
</dbReference>
<dbReference type="Pfam" id="PF05362">
    <property type="entry name" value="Lon_C"/>
    <property type="match status" value="1"/>
</dbReference>
<name>A0A0F3H6N9_STRPA</name>
<comment type="similarity">
    <text evidence="1">Belongs to the peptidase S16 family.</text>
</comment>
<evidence type="ECO:0000313" key="3">
    <source>
        <dbReference type="EMBL" id="MTR65723.1"/>
    </source>
</evidence>
<gene>
    <name evidence="3" type="ORF">GMC73_00220</name>
</gene>
<proteinExistence type="inferred from homology"/>
<evidence type="ECO:0000256" key="2">
    <source>
        <dbReference type="SAM" id="Phobius"/>
    </source>
</evidence>